<dbReference type="InterPro" id="IPR048954">
    <property type="entry name" value="PorZ_N"/>
</dbReference>
<name>C2MB12_9PORP</name>
<organism evidence="3 4">
    <name type="scientific">Porphyromonas uenonis 60-3</name>
    <dbReference type="NCBI Taxonomy" id="596327"/>
    <lineage>
        <taxon>Bacteria</taxon>
        <taxon>Pseudomonadati</taxon>
        <taxon>Bacteroidota</taxon>
        <taxon>Bacteroidia</taxon>
        <taxon>Bacteroidales</taxon>
        <taxon>Porphyromonadaceae</taxon>
        <taxon>Porphyromonas</taxon>
    </lineage>
</organism>
<reference evidence="3 4" key="1">
    <citation type="submission" date="2009-04" db="EMBL/GenBank/DDBJ databases">
        <authorList>
            <person name="Sebastian Y."/>
            <person name="Madupu R."/>
            <person name="Durkin A.S."/>
            <person name="Torralba M."/>
            <person name="Methe B."/>
            <person name="Sutton G.G."/>
            <person name="Strausberg R.L."/>
            <person name="Nelson K.E."/>
        </authorList>
    </citation>
    <scope>NUCLEOTIDE SEQUENCE [LARGE SCALE GENOMIC DNA]</scope>
    <source>
        <strain evidence="3 4">60-3</strain>
    </source>
</reference>
<keyword evidence="1" id="KW-0732">Signal</keyword>
<feature type="domain" description="PorZ N-terminal beta-propeller" evidence="2">
    <location>
        <begin position="46"/>
        <end position="196"/>
    </location>
</feature>
<dbReference type="AlphaFoldDB" id="C2MB12"/>
<dbReference type="InterPro" id="IPR015943">
    <property type="entry name" value="WD40/YVTN_repeat-like_dom_sf"/>
</dbReference>
<keyword evidence="4" id="KW-1185">Reference proteome</keyword>
<dbReference type="SUPFAM" id="SSF101898">
    <property type="entry name" value="NHL repeat"/>
    <property type="match status" value="1"/>
</dbReference>
<gene>
    <name evidence="3" type="ORF">PORUE0001_1025</name>
</gene>
<dbReference type="Proteomes" id="UP000003303">
    <property type="component" value="Unassembled WGS sequence"/>
</dbReference>
<evidence type="ECO:0000313" key="3">
    <source>
        <dbReference type="EMBL" id="EEK17149.1"/>
    </source>
</evidence>
<protein>
    <recommendedName>
        <fullName evidence="2">PorZ N-terminal beta-propeller domain-containing protein</fullName>
    </recommendedName>
</protein>
<dbReference type="Gene3D" id="2.130.10.10">
    <property type="entry name" value="YVTN repeat-like/Quinoprotein amine dehydrogenase"/>
    <property type="match status" value="1"/>
</dbReference>
<evidence type="ECO:0000313" key="4">
    <source>
        <dbReference type="Proteomes" id="UP000003303"/>
    </source>
</evidence>
<comment type="caution">
    <text evidence="3">The sequence shown here is derived from an EMBL/GenBank/DDBJ whole genome shotgun (WGS) entry which is preliminary data.</text>
</comment>
<proteinExistence type="predicted"/>
<dbReference type="Pfam" id="PF21544">
    <property type="entry name" value="PorZ_N_b_propeller"/>
    <property type="match status" value="1"/>
</dbReference>
<evidence type="ECO:0000256" key="1">
    <source>
        <dbReference type="SAM" id="SignalP"/>
    </source>
</evidence>
<dbReference type="eggNOG" id="COG3292">
    <property type="taxonomic scope" value="Bacteria"/>
</dbReference>
<dbReference type="SUPFAM" id="SSF63829">
    <property type="entry name" value="Calcium-dependent phosphotriesterase"/>
    <property type="match status" value="1"/>
</dbReference>
<accession>C2MB12</accession>
<dbReference type="EMBL" id="ACLR01000118">
    <property type="protein sequence ID" value="EEK17149.1"/>
    <property type="molecule type" value="Genomic_DNA"/>
</dbReference>
<evidence type="ECO:0000259" key="2">
    <source>
        <dbReference type="Pfam" id="PF21544"/>
    </source>
</evidence>
<feature type="chain" id="PRO_5002914814" description="PorZ N-terminal beta-propeller domain-containing protein" evidence="1">
    <location>
        <begin position="22"/>
        <end position="778"/>
    </location>
</feature>
<dbReference type="RefSeq" id="WP_007365119.1">
    <property type="nucleotide sequence ID" value="NZ_ACLR01000118.1"/>
</dbReference>
<dbReference type="STRING" id="596327.PORUE0001_1025"/>
<feature type="signal peptide" evidence="1">
    <location>
        <begin position="1"/>
        <end position="21"/>
    </location>
</feature>
<sequence length="778" mass="85735">MKASIHLLLLPLLLCTLPLTAQEPLWQWHLAVGDVELVADLPEQVLFTTEGVIGTVSPEHPNEIHLLDGLTPISDLDARMIRYSPSHKVTTVYYASGRIDLIYSDHIYNLVGISDNSNLNDKTATRIFYYKEYAFIAGHFGLMQIDLNNHQIVATAFLGKEVLDAFALDEKLYALTKEGLRSSTLSQNLQDPASWSLISGLPAKEMTSITALPDGSLWYIDSLKNLYRTTLTQASATPQMMAQSGWAQRLFPLADGVAVAGADSLLVWRSGGERIRIDLPARLQSLSGDSSADRLWFTAGGSLYKANLASASEGKVSLDKLSLEANAPKVNKHFYITFQHGRLYSVSGGRNYNAFWIPGHIQIYTPPRWDNWTYWQIVEQTNYIPVYDLVSIAVDPHDANHYFVGSWGEGLYEIQGRLILNRYTPDNAPFVRAWDNDSPTAHNVRVGSLCYDPRGNLWMAQGQGLVANPLVVRTPDGTMKAISYPDIELVNAFGPMLALPNGVKWLLIYHRSADGNNGVFIFDDKGTPLDQSDDEYRLVSKFVDRTGKEIAAKRYYDLALDPSGSLWIATDKGPICVANPSSFISQSTPLASRPVGGQEPNLYYVLDNMPITAIAIDALGNKWCGTGSDGLYLLSSDGTKLLAHYTKDNSPLLTNDVLSLAIDKERGVLYIATSAGLVSLYIGQTSDWSAQSKEVYIYPNPLRPEDPDLITLTQLPAGTTVRILDGAGNLIYQEVAQTGELTITTRLPSGERYPSGIYHALLSDSEGKHSYSIPFAVI</sequence>
<dbReference type="OrthoDB" id="9807410at2"/>